<feature type="compositionally biased region" description="Acidic residues" evidence="1">
    <location>
        <begin position="161"/>
        <end position="189"/>
    </location>
</feature>
<feature type="non-terminal residue" evidence="2">
    <location>
        <position position="244"/>
    </location>
</feature>
<accession>A0A0G4L745</accession>
<sequence>MRPTTPNLKIANGAAGSGGMDPASPPQTPTSVSPVLLHHHLNHHKASARLPPNIHPIGNNHQFSYVRTANRFAQLSPQSSSEEEDGEEEDDDEEDNDSDMESTETDLPRSSSEEEEEDDEDEVDDDDVEGEEEEDDDDDHITNAPLPAARKVLNVPNKVDNDDDDDDDDDDSEEDEEDENDSDSDEDIYEPQSVPHITHAPEPPTDRTTPVVANFTVEELSDFDPMDDNRVGVIPPTSFEYPES</sequence>
<evidence type="ECO:0000313" key="3">
    <source>
        <dbReference type="Proteomes" id="UP000045706"/>
    </source>
</evidence>
<feature type="compositionally biased region" description="Acidic residues" evidence="1">
    <location>
        <begin position="113"/>
        <end position="139"/>
    </location>
</feature>
<feature type="region of interest" description="Disordered" evidence="1">
    <location>
        <begin position="1"/>
        <end position="33"/>
    </location>
</feature>
<dbReference type="Proteomes" id="UP000045706">
    <property type="component" value="Unassembled WGS sequence"/>
</dbReference>
<feature type="compositionally biased region" description="Acidic residues" evidence="1">
    <location>
        <begin position="81"/>
        <end position="104"/>
    </location>
</feature>
<reference evidence="3" key="1">
    <citation type="submission" date="2015-05" db="EMBL/GenBank/DDBJ databases">
        <authorList>
            <person name="Fogelqvist Johan"/>
        </authorList>
    </citation>
    <scope>NUCLEOTIDE SEQUENCE [LARGE SCALE GENOMIC DNA]</scope>
</reference>
<name>A0A0G4L745_VERLO</name>
<gene>
    <name evidence="2" type="ORF">BN1723_011331</name>
</gene>
<feature type="region of interest" description="Disordered" evidence="1">
    <location>
        <begin position="222"/>
        <end position="244"/>
    </location>
</feature>
<protein>
    <submittedName>
        <fullName evidence="2">Uncharacterized protein</fullName>
    </submittedName>
</protein>
<dbReference type="AlphaFoldDB" id="A0A0G4L745"/>
<proteinExistence type="predicted"/>
<dbReference type="EMBL" id="CVQI01008113">
    <property type="protein sequence ID" value="CRK17565.1"/>
    <property type="molecule type" value="Genomic_DNA"/>
</dbReference>
<organism evidence="2 3">
    <name type="scientific">Verticillium longisporum</name>
    <name type="common">Verticillium dahliae var. longisporum</name>
    <dbReference type="NCBI Taxonomy" id="100787"/>
    <lineage>
        <taxon>Eukaryota</taxon>
        <taxon>Fungi</taxon>
        <taxon>Dikarya</taxon>
        <taxon>Ascomycota</taxon>
        <taxon>Pezizomycotina</taxon>
        <taxon>Sordariomycetes</taxon>
        <taxon>Hypocreomycetidae</taxon>
        <taxon>Glomerellales</taxon>
        <taxon>Plectosphaerellaceae</taxon>
        <taxon>Verticillium</taxon>
    </lineage>
</organism>
<evidence type="ECO:0000256" key="1">
    <source>
        <dbReference type="SAM" id="MobiDB-lite"/>
    </source>
</evidence>
<feature type="region of interest" description="Disordered" evidence="1">
    <location>
        <begin position="73"/>
        <end position="210"/>
    </location>
</feature>
<evidence type="ECO:0000313" key="2">
    <source>
        <dbReference type="EMBL" id="CRK17565.1"/>
    </source>
</evidence>